<feature type="compositionally biased region" description="Low complexity" evidence="4">
    <location>
        <begin position="316"/>
        <end position="336"/>
    </location>
</feature>
<dbReference type="InterPro" id="IPR036380">
    <property type="entry name" value="Isochorismatase-like_sf"/>
</dbReference>
<gene>
    <name evidence="7" type="ORF">V3328_08380</name>
</gene>
<dbReference type="PRINTS" id="PR01790">
    <property type="entry name" value="SMP30FAMILY"/>
</dbReference>
<evidence type="ECO:0000313" key="8">
    <source>
        <dbReference type="Proteomes" id="UP001378188"/>
    </source>
</evidence>
<feature type="binding site" evidence="3">
    <location>
        <position position="31"/>
    </location>
    <ligand>
        <name>a divalent metal cation</name>
        <dbReference type="ChEBI" id="CHEBI:60240"/>
    </ligand>
</feature>
<sequence length="537" mass="58746">MSLKAIKPEFWELVDQSATLERVGTGYQFTEGPIWHPVDRYLLFSDMPGDVRRRFGAEGIAEVKRPSNKGNGMTYDADLNLIVCEHATSSLVRERPGGGREVLASHYEGRELNSPNDTCVRSDGSIYFTDPWYGRMPVFGVERPRQLHWQGVFRVPPGGGGREPQLVVGRDDFDMPNGLCFSPDEKLLYINDTRRFCIRVYDVQPDGHLSNGRVFADRIVSEDHDGVPDGMKCDARGNIWLTAPYGLWIYNPAGELIGKLAVPELAANLTWGGSDWRTLFITASTSLYVIPTRVGPRVEPYMRTSAPRTAAASGQTSSPTSAASGRASAPAASSPGLKLDPARCALIIQDMQNDVMMDGGAFAESGSPQHARDQNVVENIRRLADVCRTRGIPVIHVWFVVEPGAPGMTFNAPLFEGLRDARAMERGTWGAASVKELAPKPGDHIVEKRRMSAWEGSALETVLKATGRDTIIDTGAWTNMSIEHTARTGADKGYYVIVPEDCCSTMNAEWHNASINFAMQNVATVTNADEVIAALGG</sequence>
<keyword evidence="3" id="KW-0862">Zinc</keyword>
<keyword evidence="8" id="KW-1185">Reference proteome</keyword>
<dbReference type="InterPro" id="IPR013658">
    <property type="entry name" value="SGL"/>
</dbReference>
<name>A0AAW9RRE5_9HYPH</name>
<reference evidence="7 8" key="1">
    <citation type="submission" date="2024-02" db="EMBL/GenBank/DDBJ databases">
        <title>Genome analysis and characterization of Microbaculum marinisediminis sp. nov., isolated from marine sediment.</title>
        <authorList>
            <person name="Du Z.-J."/>
            <person name="Ye Y.-Q."/>
            <person name="Zhang Z.-R."/>
            <person name="Yuan S.-M."/>
            <person name="Zhang X.-Y."/>
        </authorList>
    </citation>
    <scope>NUCLEOTIDE SEQUENCE [LARGE SCALE GENOMIC DNA]</scope>
    <source>
        <strain evidence="7 8">SDUM1044001</strain>
    </source>
</reference>
<evidence type="ECO:0000313" key="7">
    <source>
        <dbReference type="EMBL" id="MEJ8571485.1"/>
    </source>
</evidence>
<dbReference type="AlphaFoldDB" id="A0AAW9RRE5"/>
<feature type="domain" description="Isochorismatase-like" evidence="5">
    <location>
        <begin position="344"/>
        <end position="529"/>
    </location>
</feature>
<comment type="cofactor">
    <cofactor evidence="3">
        <name>Zn(2+)</name>
        <dbReference type="ChEBI" id="CHEBI:29105"/>
    </cofactor>
    <text evidence="3">Binds 1 divalent metal cation per subunit.</text>
</comment>
<dbReference type="RefSeq" id="WP_340329186.1">
    <property type="nucleotide sequence ID" value="NZ_JAZHOF010000003.1"/>
</dbReference>
<dbReference type="PANTHER" id="PTHR47572">
    <property type="entry name" value="LIPOPROTEIN-RELATED"/>
    <property type="match status" value="1"/>
</dbReference>
<keyword evidence="1" id="KW-0378">Hydrolase</keyword>
<dbReference type="Gene3D" id="3.40.50.850">
    <property type="entry name" value="Isochorismatase-like"/>
    <property type="match status" value="1"/>
</dbReference>
<dbReference type="InterPro" id="IPR011042">
    <property type="entry name" value="6-blade_b-propeller_TolB-like"/>
</dbReference>
<feature type="binding site" evidence="3">
    <location>
        <position position="229"/>
    </location>
    <ligand>
        <name>a divalent metal cation</name>
        <dbReference type="ChEBI" id="CHEBI:60240"/>
    </ligand>
</feature>
<dbReference type="SUPFAM" id="SSF63829">
    <property type="entry name" value="Calcium-dependent phosphotriesterase"/>
    <property type="match status" value="1"/>
</dbReference>
<dbReference type="GO" id="GO:0016787">
    <property type="term" value="F:hydrolase activity"/>
    <property type="evidence" value="ECO:0007669"/>
    <property type="project" value="UniProtKB-KW"/>
</dbReference>
<dbReference type="GO" id="GO:0046872">
    <property type="term" value="F:metal ion binding"/>
    <property type="evidence" value="ECO:0007669"/>
    <property type="project" value="UniProtKB-KW"/>
</dbReference>
<dbReference type="InterPro" id="IPR000868">
    <property type="entry name" value="Isochorismatase-like_dom"/>
</dbReference>
<feature type="active site" description="Proton donor/acceptor" evidence="2">
    <location>
        <position position="229"/>
    </location>
</feature>
<dbReference type="Gene3D" id="2.120.10.30">
    <property type="entry name" value="TolB, C-terminal domain"/>
    <property type="match status" value="1"/>
</dbReference>
<organism evidence="7 8">
    <name type="scientific">Microbaculum marinum</name>
    <dbReference type="NCBI Taxonomy" id="1764581"/>
    <lineage>
        <taxon>Bacteria</taxon>
        <taxon>Pseudomonadati</taxon>
        <taxon>Pseudomonadota</taxon>
        <taxon>Alphaproteobacteria</taxon>
        <taxon>Hyphomicrobiales</taxon>
        <taxon>Tepidamorphaceae</taxon>
        <taxon>Microbaculum</taxon>
    </lineage>
</organism>
<evidence type="ECO:0000256" key="1">
    <source>
        <dbReference type="ARBA" id="ARBA00022801"/>
    </source>
</evidence>
<dbReference type="Pfam" id="PF08450">
    <property type="entry name" value="SGL"/>
    <property type="match status" value="1"/>
</dbReference>
<proteinExistence type="predicted"/>
<accession>A0AAW9RRE5</accession>
<dbReference type="InterPro" id="IPR051262">
    <property type="entry name" value="SMP-30/CGR1_Lactonase"/>
</dbReference>
<feature type="binding site" evidence="3">
    <location>
        <position position="116"/>
    </location>
    <ligand>
        <name>substrate</name>
    </ligand>
</feature>
<dbReference type="CDD" id="cd00431">
    <property type="entry name" value="cysteine_hydrolases"/>
    <property type="match status" value="1"/>
</dbReference>
<keyword evidence="3" id="KW-0479">Metal-binding</keyword>
<evidence type="ECO:0000256" key="4">
    <source>
        <dbReference type="SAM" id="MobiDB-lite"/>
    </source>
</evidence>
<evidence type="ECO:0000256" key="2">
    <source>
        <dbReference type="PIRSR" id="PIRSR605511-1"/>
    </source>
</evidence>
<dbReference type="EMBL" id="JAZHOF010000003">
    <property type="protein sequence ID" value="MEJ8571485.1"/>
    <property type="molecule type" value="Genomic_DNA"/>
</dbReference>
<evidence type="ECO:0000259" key="5">
    <source>
        <dbReference type="Pfam" id="PF00857"/>
    </source>
</evidence>
<dbReference type="Pfam" id="PF00857">
    <property type="entry name" value="Isochorismatase"/>
    <property type="match status" value="1"/>
</dbReference>
<evidence type="ECO:0000256" key="3">
    <source>
        <dbReference type="PIRSR" id="PIRSR605511-2"/>
    </source>
</evidence>
<dbReference type="Proteomes" id="UP001378188">
    <property type="component" value="Unassembled WGS sequence"/>
</dbReference>
<dbReference type="InterPro" id="IPR005511">
    <property type="entry name" value="SMP-30"/>
</dbReference>
<protein>
    <submittedName>
        <fullName evidence="7">Isochorismatase family protein</fullName>
    </submittedName>
</protein>
<dbReference type="SUPFAM" id="SSF52499">
    <property type="entry name" value="Isochorismatase-like hydrolases"/>
    <property type="match status" value="1"/>
</dbReference>
<feature type="region of interest" description="Disordered" evidence="4">
    <location>
        <begin position="304"/>
        <end position="336"/>
    </location>
</feature>
<comment type="caution">
    <text evidence="7">The sequence shown here is derived from an EMBL/GenBank/DDBJ whole genome shotgun (WGS) entry which is preliminary data.</text>
</comment>
<evidence type="ECO:0000259" key="6">
    <source>
        <dbReference type="Pfam" id="PF08450"/>
    </source>
</evidence>
<feature type="binding site" evidence="3">
    <location>
        <position position="177"/>
    </location>
    <ligand>
        <name>a divalent metal cation</name>
        <dbReference type="ChEBI" id="CHEBI:60240"/>
    </ligand>
</feature>
<dbReference type="PANTHER" id="PTHR47572:SF4">
    <property type="entry name" value="LACTONASE DRP35"/>
    <property type="match status" value="1"/>
</dbReference>
<feature type="domain" description="SMP-30/Gluconolactonase/LRE-like region" evidence="6">
    <location>
        <begin position="29"/>
        <end position="284"/>
    </location>
</feature>